<dbReference type="PANTHER" id="PTHR43327">
    <property type="entry name" value="STOMATIN-LIKE PROTEIN 2, MITOCHONDRIAL"/>
    <property type="match status" value="1"/>
</dbReference>
<evidence type="ECO:0000313" key="10">
    <source>
        <dbReference type="Proteomes" id="UP000620046"/>
    </source>
</evidence>
<organism evidence="9 10">
    <name type="scientific">Dyella nitratireducens</name>
    <dbReference type="NCBI Taxonomy" id="1849580"/>
    <lineage>
        <taxon>Bacteria</taxon>
        <taxon>Pseudomonadati</taxon>
        <taxon>Pseudomonadota</taxon>
        <taxon>Gammaproteobacteria</taxon>
        <taxon>Lysobacterales</taxon>
        <taxon>Rhodanobacteraceae</taxon>
        <taxon>Dyella</taxon>
    </lineage>
</organism>
<dbReference type="InterPro" id="IPR050710">
    <property type="entry name" value="Band7/mec-2_domain"/>
</dbReference>
<feature type="domain" description="Band 7" evidence="8">
    <location>
        <begin position="64"/>
        <end position="234"/>
    </location>
</feature>
<gene>
    <name evidence="9" type="primary">hflK</name>
    <name evidence="9" type="ORF">GCM10010981_38920</name>
</gene>
<dbReference type="Pfam" id="PF12221">
    <property type="entry name" value="HflK_N"/>
    <property type="match status" value="1"/>
</dbReference>
<proteinExistence type="inferred from homology"/>
<evidence type="ECO:0000256" key="1">
    <source>
        <dbReference type="ARBA" id="ARBA00004167"/>
    </source>
</evidence>
<comment type="function">
    <text evidence="6">HflC and HflK could encode or regulate a protease.</text>
</comment>
<dbReference type="RefSeq" id="WP_188796914.1">
    <property type="nucleotide sequence ID" value="NZ_BMJA01000004.1"/>
</dbReference>
<comment type="subunit">
    <text evidence="6">HflC and HflK may interact to form a multimeric complex.</text>
</comment>
<dbReference type="InterPro" id="IPR036013">
    <property type="entry name" value="Band_7/SPFH_dom_sf"/>
</dbReference>
<reference evidence="10" key="1">
    <citation type="journal article" date="2019" name="Int. J. Syst. Evol. Microbiol.">
        <title>The Global Catalogue of Microorganisms (GCM) 10K type strain sequencing project: providing services to taxonomists for standard genome sequencing and annotation.</title>
        <authorList>
            <consortium name="The Broad Institute Genomics Platform"/>
            <consortium name="The Broad Institute Genome Sequencing Center for Infectious Disease"/>
            <person name="Wu L."/>
            <person name="Ma J."/>
        </authorList>
    </citation>
    <scope>NUCLEOTIDE SEQUENCE [LARGE SCALE GENOMIC DNA]</scope>
    <source>
        <strain evidence="10">CGMCC 1.15439</strain>
    </source>
</reference>
<comment type="caution">
    <text evidence="9">The sequence shown here is derived from an EMBL/GenBank/DDBJ whole genome shotgun (WGS) entry which is preliminary data.</text>
</comment>
<feature type="region of interest" description="Disordered" evidence="7">
    <location>
        <begin position="1"/>
        <end position="26"/>
    </location>
</feature>
<evidence type="ECO:0000256" key="7">
    <source>
        <dbReference type="SAM" id="MobiDB-lite"/>
    </source>
</evidence>
<evidence type="ECO:0000256" key="5">
    <source>
        <dbReference type="ARBA" id="ARBA00023136"/>
    </source>
</evidence>
<keyword evidence="5 6" id="KW-0472">Membrane</keyword>
<dbReference type="PANTHER" id="PTHR43327:SF2">
    <property type="entry name" value="MODULATOR OF FTSH PROTEASE HFLK"/>
    <property type="match status" value="1"/>
</dbReference>
<evidence type="ECO:0000259" key="8">
    <source>
        <dbReference type="SMART" id="SM00244"/>
    </source>
</evidence>
<dbReference type="SUPFAM" id="SSF117892">
    <property type="entry name" value="Band 7/SPFH domain"/>
    <property type="match status" value="1"/>
</dbReference>
<evidence type="ECO:0000313" key="9">
    <source>
        <dbReference type="EMBL" id="GGA46003.1"/>
    </source>
</evidence>
<keyword evidence="3 6" id="KW-0812">Transmembrane</keyword>
<sequence length="368" mass="39592">MAWNEPGNGQRDPWNKNNKRGASGGKPGVEAALKDLFKRIGRMGGPGGILTIVVAILLAWLLLTSYAVVGTGQVGVVQRFGAYVRTVGPGFHLKLPSPIETVQPVATSRVRAMSDQIRMLTRDQDIVTVDFNVQYQVTDPQKYLFSARDPDGTLNEAAQAAVRAVIGAQSMDDILTGQGDANAPVPHLGTLQQQVRDQLQHTLDAYDCGLQVTDVSLQAITPPQEVKDAFDDVVAARQDRQGLIDQAKANTSQDIPNAKGDGRRLAAEADAYKAERMARAQGDAERFNLILKEYRAAPDVTRRRLWLETMEDILHASNKVIDGSDGRSVINIENDRGEAAPAANLPGVGTVAPSGNGLGEDADKGKQP</sequence>
<keyword evidence="4 6" id="KW-1133">Transmembrane helix</keyword>
<evidence type="ECO:0000256" key="6">
    <source>
        <dbReference type="RuleBase" id="RU364113"/>
    </source>
</evidence>
<dbReference type="Gene3D" id="3.30.479.30">
    <property type="entry name" value="Band 7 domain"/>
    <property type="match status" value="1"/>
</dbReference>
<dbReference type="Pfam" id="PF01145">
    <property type="entry name" value="Band_7"/>
    <property type="match status" value="1"/>
</dbReference>
<dbReference type="InterPro" id="IPR001107">
    <property type="entry name" value="Band_7"/>
</dbReference>
<dbReference type="InterPro" id="IPR020980">
    <property type="entry name" value="Membrane_HflK_N"/>
</dbReference>
<keyword evidence="10" id="KW-1185">Reference proteome</keyword>
<comment type="similarity">
    <text evidence="2 6">Belongs to the band 7/mec-2 family. HflK subfamily.</text>
</comment>
<feature type="region of interest" description="Disordered" evidence="7">
    <location>
        <begin position="337"/>
        <end position="368"/>
    </location>
</feature>
<evidence type="ECO:0000256" key="4">
    <source>
        <dbReference type="ARBA" id="ARBA00022989"/>
    </source>
</evidence>
<dbReference type="Proteomes" id="UP000620046">
    <property type="component" value="Unassembled WGS sequence"/>
</dbReference>
<protein>
    <recommendedName>
        <fullName evidence="6">Protein HflK</fullName>
    </recommendedName>
</protein>
<dbReference type="InterPro" id="IPR010201">
    <property type="entry name" value="HflK"/>
</dbReference>
<comment type="subcellular location">
    <subcellularLocation>
        <location evidence="1">Membrane</location>
        <topology evidence="1">Single-pass membrane protein</topology>
    </subcellularLocation>
</comment>
<dbReference type="EMBL" id="BMJA01000004">
    <property type="protein sequence ID" value="GGA46003.1"/>
    <property type="molecule type" value="Genomic_DNA"/>
</dbReference>
<name>A0ABQ1GL73_9GAMM</name>
<accession>A0ABQ1GL73</accession>
<evidence type="ECO:0000256" key="3">
    <source>
        <dbReference type="ARBA" id="ARBA00022692"/>
    </source>
</evidence>
<dbReference type="CDD" id="cd03404">
    <property type="entry name" value="SPFH_HflK"/>
    <property type="match status" value="1"/>
</dbReference>
<feature type="transmembrane region" description="Helical" evidence="6">
    <location>
        <begin position="48"/>
        <end position="69"/>
    </location>
</feature>
<dbReference type="SMART" id="SM00244">
    <property type="entry name" value="PHB"/>
    <property type="match status" value="1"/>
</dbReference>
<dbReference type="NCBIfam" id="TIGR01933">
    <property type="entry name" value="hflK"/>
    <property type="match status" value="1"/>
</dbReference>
<evidence type="ECO:0000256" key="2">
    <source>
        <dbReference type="ARBA" id="ARBA00006971"/>
    </source>
</evidence>